<dbReference type="Proteomes" id="UP000229434">
    <property type="component" value="Unassembled WGS sequence"/>
</dbReference>
<gene>
    <name evidence="1" type="ORF">BHC49_09055</name>
</gene>
<proteinExistence type="predicted"/>
<reference evidence="1 2" key="1">
    <citation type="journal article" date="2017" name="MBio">
        <title>Type VI secretion-mediated competition in the bee gut microbiome.</title>
        <authorList>
            <person name="Steele M.I."/>
            <person name="Kwong W.K."/>
            <person name="Powell J.E."/>
            <person name="Whiteley M."/>
            <person name="Moran N.A."/>
        </authorList>
    </citation>
    <scope>NUCLEOTIDE SEQUENCE [LARGE SCALE GENOMIC DNA]</scope>
    <source>
        <strain evidence="1 2">Nev3CBA3</strain>
    </source>
</reference>
<dbReference type="RefSeq" id="WP_100137828.1">
    <property type="nucleotide sequence ID" value="NZ_MEIS01000117.1"/>
</dbReference>
<dbReference type="AlphaFoldDB" id="A0A2N9XWK2"/>
<comment type="caution">
    <text evidence="1">The sequence shown here is derived from an EMBL/GenBank/DDBJ whole genome shotgun (WGS) entry which is preliminary data.</text>
</comment>
<name>A0A2N9XWK2_9NEIS</name>
<sequence>MNSENNTNPKPVGFWDEMAQIVSEIDLNQSPAQTKPQPEKRLANNELVDVAYEAICHQQLKKWLLSMFNVMQTKRS</sequence>
<evidence type="ECO:0000313" key="1">
    <source>
        <dbReference type="EMBL" id="PIT54085.1"/>
    </source>
</evidence>
<organism evidence="1 2">
    <name type="scientific">Snodgrassella alvi</name>
    <dbReference type="NCBI Taxonomy" id="1196083"/>
    <lineage>
        <taxon>Bacteria</taxon>
        <taxon>Pseudomonadati</taxon>
        <taxon>Pseudomonadota</taxon>
        <taxon>Betaproteobacteria</taxon>
        <taxon>Neisseriales</taxon>
        <taxon>Neisseriaceae</taxon>
        <taxon>Snodgrassella</taxon>
    </lineage>
</organism>
<evidence type="ECO:0000313" key="2">
    <source>
        <dbReference type="Proteomes" id="UP000229434"/>
    </source>
</evidence>
<dbReference type="EMBL" id="MEIS01000117">
    <property type="protein sequence ID" value="PIT54085.1"/>
    <property type="molecule type" value="Genomic_DNA"/>
</dbReference>
<accession>A0A2N9XWK2</accession>
<protein>
    <submittedName>
        <fullName evidence="1">Uncharacterized protein</fullName>
    </submittedName>
</protein>